<keyword evidence="1" id="KW-0472">Membrane</keyword>
<protein>
    <recommendedName>
        <fullName evidence="4">DUF4179 domain-containing protein</fullName>
    </recommendedName>
</protein>
<evidence type="ECO:0000313" key="2">
    <source>
        <dbReference type="EMBL" id="MDE5416100.1"/>
    </source>
</evidence>
<organism evidence="2 3">
    <name type="scientific">Alkalihalobacterium chitinilyticum</name>
    <dbReference type="NCBI Taxonomy" id="2980103"/>
    <lineage>
        <taxon>Bacteria</taxon>
        <taxon>Bacillati</taxon>
        <taxon>Bacillota</taxon>
        <taxon>Bacilli</taxon>
        <taxon>Bacillales</taxon>
        <taxon>Bacillaceae</taxon>
        <taxon>Alkalihalobacterium</taxon>
    </lineage>
</organism>
<name>A0ABT5VLF1_9BACI</name>
<evidence type="ECO:0000256" key="1">
    <source>
        <dbReference type="SAM" id="Phobius"/>
    </source>
</evidence>
<reference evidence="2" key="1">
    <citation type="submission" date="2024-05" db="EMBL/GenBank/DDBJ databases">
        <title>Alkalihalobacillus sp. strain MEB203 novel alkaliphilic bacterium from Lonar Lake, India.</title>
        <authorList>
            <person name="Joshi A."/>
            <person name="Thite S."/>
            <person name="Mengade P."/>
        </authorList>
    </citation>
    <scope>NUCLEOTIDE SEQUENCE</scope>
    <source>
        <strain evidence="2">MEB 203</strain>
    </source>
</reference>
<evidence type="ECO:0000313" key="3">
    <source>
        <dbReference type="Proteomes" id="UP001148125"/>
    </source>
</evidence>
<accession>A0ABT5VLF1</accession>
<keyword evidence="1" id="KW-0812">Transmembrane</keyword>
<keyword evidence="3" id="KW-1185">Reference proteome</keyword>
<gene>
    <name evidence="2" type="ORF">N7Z68_22550</name>
</gene>
<sequence length="371" mass="40927">MDNKDNFDLEEFANKMKQLPKVKDHRSKDEIFRNIQKQIKAAEPQKRRRPWLMPTLASATAAVLLLALIPMILSNGSEEALPYAEEAEAGEMFMVDMDEALEEATETTMEYTNYISAIIESNLQEDQRVVTIPFLDEQAMFIVPLSFIVRDDDTVLNQISSILEEYDPSTVGLLASPLEGVTMEEVSNTTVSVNIPQVPAGSANENMLMESIKSVIEPLGYERFNILVDGQRGVDIGSYGPVEEMSVTSAPSGYTAYENSTGRTFLVVGGLGEVTGLNFEDIVQLMTSVTSGIVIDTIETSDQAATILFGQGTELTIHEEALILVEAILLTAKDFKIEEVEFKNAGVEEFGPYQLNDRISTEISPNGIAFR</sequence>
<comment type="caution">
    <text evidence="2">The sequence shown here is derived from an EMBL/GenBank/DDBJ whole genome shotgun (WGS) entry which is preliminary data.</text>
</comment>
<proteinExistence type="predicted"/>
<feature type="transmembrane region" description="Helical" evidence="1">
    <location>
        <begin position="51"/>
        <end position="73"/>
    </location>
</feature>
<dbReference type="Proteomes" id="UP001148125">
    <property type="component" value="Unassembled WGS sequence"/>
</dbReference>
<dbReference type="RefSeq" id="WP_275120686.1">
    <property type="nucleotide sequence ID" value="NZ_JAOTPO010000026.1"/>
</dbReference>
<evidence type="ECO:0008006" key="4">
    <source>
        <dbReference type="Google" id="ProtNLM"/>
    </source>
</evidence>
<dbReference type="EMBL" id="JAOTPO010000026">
    <property type="protein sequence ID" value="MDE5416100.1"/>
    <property type="molecule type" value="Genomic_DNA"/>
</dbReference>
<keyword evidence="1" id="KW-1133">Transmembrane helix</keyword>